<evidence type="ECO:0000313" key="4">
    <source>
        <dbReference type="Proteomes" id="UP000177622"/>
    </source>
</evidence>
<dbReference type="GO" id="GO:0046872">
    <property type="term" value="F:metal ion binding"/>
    <property type="evidence" value="ECO:0007669"/>
    <property type="project" value="UniProtKB-KW"/>
</dbReference>
<feature type="domain" description="Cupin type-2" evidence="2">
    <location>
        <begin position="211"/>
        <end position="278"/>
    </location>
</feature>
<feature type="domain" description="Cupin type-2" evidence="2">
    <location>
        <begin position="60"/>
        <end position="129"/>
    </location>
</feature>
<dbReference type="GeneID" id="34574452"/>
<dbReference type="InterPro" id="IPR051610">
    <property type="entry name" value="GPI/OXD"/>
</dbReference>
<dbReference type="EMBL" id="LXJU01000005">
    <property type="protein sequence ID" value="OGE54622.1"/>
    <property type="molecule type" value="Genomic_DNA"/>
</dbReference>
<dbReference type="Gene3D" id="2.60.120.10">
    <property type="entry name" value="Jelly Rolls"/>
    <property type="match status" value="2"/>
</dbReference>
<reference evidence="3 4" key="1">
    <citation type="journal article" date="2016" name="Sci. Rep.">
        <title>Penicillium arizonense, a new, genome sequenced fungal species, reveals a high chemical diversity in secreted metabolites.</title>
        <authorList>
            <person name="Grijseels S."/>
            <person name="Nielsen J.C."/>
            <person name="Randelovic M."/>
            <person name="Nielsen J."/>
            <person name="Nielsen K.F."/>
            <person name="Workman M."/>
            <person name="Frisvad J.C."/>
        </authorList>
    </citation>
    <scope>NUCLEOTIDE SEQUENCE [LARGE SCALE GENOMIC DNA]</scope>
    <source>
        <strain evidence="3 4">CBS 141311</strain>
    </source>
</reference>
<dbReference type="InterPro" id="IPR014710">
    <property type="entry name" value="RmlC-like_jellyroll"/>
</dbReference>
<keyword evidence="4" id="KW-1185">Reference proteome</keyword>
<evidence type="ECO:0000313" key="3">
    <source>
        <dbReference type="EMBL" id="OGE54622.1"/>
    </source>
</evidence>
<dbReference type="InterPro" id="IPR011051">
    <property type="entry name" value="RmlC_Cupin_sf"/>
</dbReference>
<dbReference type="AlphaFoldDB" id="A0A1F5LN39"/>
<accession>A0A1F5LN39</accession>
<sequence>MTTTESKIIPRATLEPQWHVPGAKEPGYIRYLINWVGGPEGHINPNKSVAAISEQAVVGLMHLPVGQKQKGIHYHSVAEIYIILRGELEGYDGNGHITRAGPLDCMYIPAGVPHGVRNCGVEDCDLIWVHDGVERIGTSVYYFDGETPTIPQLDEISIIPFAQLDPNYICYKAKEPDLQRWVVNWVGGPGEYTNFNPDTAVTSDKVAIGMTILLPGQQSVLHSHTTPETYLVVRGRGFLHLKGETHELSELDGAYIVQGELHYIQNHGQDPLYILWVHDQPELSEATKYIP</sequence>
<comment type="caution">
    <text evidence="3">The sequence shown here is derived from an EMBL/GenBank/DDBJ whole genome shotgun (WGS) entry which is preliminary data.</text>
</comment>
<dbReference type="Proteomes" id="UP000177622">
    <property type="component" value="Unassembled WGS sequence"/>
</dbReference>
<evidence type="ECO:0000259" key="2">
    <source>
        <dbReference type="Pfam" id="PF07883"/>
    </source>
</evidence>
<gene>
    <name evidence="3" type="ORF">PENARI_c005G04574</name>
</gene>
<dbReference type="PANTHER" id="PTHR35848:SF6">
    <property type="entry name" value="CUPIN TYPE-2 DOMAIN-CONTAINING PROTEIN"/>
    <property type="match status" value="1"/>
</dbReference>
<dbReference type="Pfam" id="PF07883">
    <property type="entry name" value="Cupin_2"/>
    <property type="match status" value="2"/>
</dbReference>
<name>A0A1F5LN39_PENAI</name>
<evidence type="ECO:0000256" key="1">
    <source>
        <dbReference type="ARBA" id="ARBA00022723"/>
    </source>
</evidence>
<protein>
    <recommendedName>
        <fullName evidence="2">Cupin type-2 domain-containing protein</fullName>
    </recommendedName>
</protein>
<dbReference type="SUPFAM" id="SSF51182">
    <property type="entry name" value="RmlC-like cupins"/>
    <property type="match status" value="1"/>
</dbReference>
<dbReference type="InterPro" id="IPR013096">
    <property type="entry name" value="Cupin_2"/>
</dbReference>
<dbReference type="PANTHER" id="PTHR35848">
    <property type="entry name" value="OXALATE-BINDING PROTEIN"/>
    <property type="match status" value="1"/>
</dbReference>
<proteinExistence type="predicted"/>
<dbReference type="RefSeq" id="XP_022490055.1">
    <property type="nucleotide sequence ID" value="XM_022629718.1"/>
</dbReference>
<dbReference type="OrthoDB" id="4540633at2759"/>
<keyword evidence="1" id="KW-0479">Metal-binding</keyword>
<organism evidence="3 4">
    <name type="scientific">Penicillium arizonense</name>
    <dbReference type="NCBI Taxonomy" id="1835702"/>
    <lineage>
        <taxon>Eukaryota</taxon>
        <taxon>Fungi</taxon>
        <taxon>Dikarya</taxon>
        <taxon>Ascomycota</taxon>
        <taxon>Pezizomycotina</taxon>
        <taxon>Eurotiomycetes</taxon>
        <taxon>Eurotiomycetidae</taxon>
        <taxon>Eurotiales</taxon>
        <taxon>Aspergillaceae</taxon>
        <taxon>Penicillium</taxon>
    </lineage>
</organism>